<evidence type="ECO:0000256" key="1">
    <source>
        <dbReference type="ARBA" id="ARBA00004141"/>
    </source>
</evidence>
<dbReference type="InterPro" id="IPR036259">
    <property type="entry name" value="MFS_trans_sf"/>
</dbReference>
<feature type="transmembrane region" description="Helical" evidence="3">
    <location>
        <begin position="136"/>
        <end position="157"/>
    </location>
</feature>
<dbReference type="InterPro" id="IPR050327">
    <property type="entry name" value="Proton-linked_MCT"/>
</dbReference>
<feature type="transmembrane region" description="Helical" evidence="3">
    <location>
        <begin position="164"/>
        <end position="184"/>
    </location>
</feature>
<feature type="transmembrane region" description="Helical" evidence="3">
    <location>
        <begin position="362"/>
        <end position="385"/>
    </location>
</feature>
<evidence type="ECO:0000313" key="5">
    <source>
        <dbReference type="EMBL" id="KAF2870337.1"/>
    </source>
</evidence>
<keyword evidence="3" id="KW-0812">Transmembrane</keyword>
<evidence type="ECO:0000256" key="2">
    <source>
        <dbReference type="ARBA" id="ARBA00006727"/>
    </source>
</evidence>
<dbReference type="PANTHER" id="PTHR11360">
    <property type="entry name" value="MONOCARBOXYLATE TRANSPORTER"/>
    <property type="match status" value="1"/>
</dbReference>
<dbReference type="EMBL" id="JAADJZ010000014">
    <property type="protein sequence ID" value="KAF2870337.1"/>
    <property type="molecule type" value="Genomic_DNA"/>
</dbReference>
<dbReference type="GO" id="GO:0022857">
    <property type="term" value="F:transmembrane transporter activity"/>
    <property type="evidence" value="ECO:0007669"/>
    <property type="project" value="InterPro"/>
</dbReference>
<organism evidence="5 6">
    <name type="scientific">Massariosphaeria phaeospora</name>
    <dbReference type="NCBI Taxonomy" id="100035"/>
    <lineage>
        <taxon>Eukaryota</taxon>
        <taxon>Fungi</taxon>
        <taxon>Dikarya</taxon>
        <taxon>Ascomycota</taxon>
        <taxon>Pezizomycotina</taxon>
        <taxon>Dothideomycetes</taxon>
        <taxon>Pleosporomycetidae</taxon>
        <taxon>Pleosporales</taxon>
        <taxon>Pleosporales incertae sedis</taxon>
        <taxon>Massariosphaeria</taxon>
    </lineage>
</organism>
<feature type="transmembrane region" description="Helical" evidence="3">
    <location>
        <begin position="391"/>
        <end position="412"/>
    </location>
</feature>
<feature type="transmembrane region" description="Helical" evidence="3">
    <location>
        <begin position="237"/>
        <end position="260"/>
    </location>
</feature>
<accession>A0A7C8I413</accession>
<feature type="transmembrane region" description="Helical" evidence="3">
    <location>
        <begin position="111"/>
        <end position="130"/>
    </location>
</feature>
<dbReference type="PANTHER" id="PTHR11360:SF319">
    <property type="entry name" value="MAJOR FACILITATOR SUPERFAMILY (MFS) PROFILE DOMAIN-CONTAINING PROTEIN"/>
    <property type="match status" value="1"/>
</dbReference>
<feature type="transmembrane region" description="Helical" evidence="3">
    <location>
        <begin position="327"/>
        <end position="350"/>
    </location>
</feature>
<dbReference type="InterPro" id="IPR020846">
    <property type="entry name" value="MFS_dom"/>
</dbReference>
<name>A0A7C8I413_9PLEO</name>
<dbReference type="GO" id="GO:0016020">
    <property type="term" value="C:membrane"/>
    <property type="evidence" value="ECO:0007669"/>
    <property type="project" value="UniProtKB-SubCell"/>
</dbReference>
<gene>
    <name evidence="5" type="ORF">BDV95DRAFT_496604</name>
</gene>
<protein>
    <submittedName>
        <fullName evidence="5">Major facilitator superfamily domain-containing protein</fullName>
    </submittedName>
</protein>
<dbReference type="Gene3D" id="1.20.1250.20">
    <property type="entry name" value="MFS general substrate transporter like domains"/>
    <property type="match status" value="2"/>
</dbReference>
<comment type="similarity">
    <text evidence="2">Belongs to the major facilitator superfamily. Monocarboxylate porter (TC 2.A.1.13) family.</text>
</comment>
<dbReference type="PROSITE" id="PS50850">
    <property type="entry name" value="MFS"/>
    <property type="match status" value="1"/>
</dbReference>
<dbReference type="SUPFAM" id="SSF103473">
    <property type="entry name" value="MFS general substrate transporter"/>
    <property type="match status" value="1"/>
</dbReference>
<evidence type="ECO:0000313" key="6">
    <source>
        <dbReference type="Proteomes" id="UP000481861"/>
    </source>
</evidence>
<dbReference type="InterPro" id="IPR011701">
    <property type="entry name" value="MFS"/>
</dbReference>
<proteinExistence type="inferred from homology"/>
<keyword evidence="6" id="KW-1185">Reference proteome</keyword>
<evidence type="ECO:0000256" key="3">
    <source>
        <dbReference type="SAM" id="Phobius"/>
    </source>
</evidence>
<feature type="transmembrane region" description="Helical" evidence="3">
    <location>
        <begin position="196"/>
        <end position="216"/>
    </location>
</feature>
<dbReference type="AlphaFoldDB" id="A0A7C8I413"/>
<reference evidence="5 6" key="1">
    <citation type="submission" date="2020-01" db="EMBL/GenBank/DDBJ databases">
        <authorList>
            <consortium name="DOE Joint Genome Institute"/>
            <person name="Haridas S."/>
            <person name="Albert R."/>
            <person name="Binder M."/>
            <person name="Bloem J."/>
            <person name="Labutti K."/>
            <person name="Salamov A."/>
            <person name="Andreopoulos B."/>
            <person name="Baker S.E."/>
            <person name="Barry K."/>
            <person name="Bills G."/>
            <person name="Bluhm B.H."/>
            <person name="Cannon C."/>
            <person name="Castanera R."/>
            <person name="Culley D.E."/>
            <person name="Daum C."/>
            <person name="Ezra D."/>
            <person name="Gonzalez J.B."/>
            <person name="Henrissat B."/>
            <person name="Kuo A."/>
            <person name="Liang C."/>
            <person name="Lipzen A."/>
            <person name="Lutzoni F."/>
            <person name="Magnuson J."/>
            <person name="Mondo S."/>
            <person name="Nolan M."/>
            <person name="Ohm R."/>
            <person name="Pangilinan J."/>
            <person name="Park H.-J.H."/>
            <person name="Ramirez L."/>
            <person name="Alfaro M."/>
            <person name="Sun H."/>
            <person name="Tritt A."/>
            <person name="Yoshinaga Y."/>
            <person name="Zwiers L.-H.L."/>
            <person name="Turgeon B.G."/>
            <person name="Goodwin S.B."/>
            <person name="Spatafora J.W."/>
            <person name="Crous P.W."/>
            <person name="Grigoriev I.V."/>
        </authorList>
    </citation>
    <scope>NUCLEOTIDE SEQUENCE [LARGE SCALE GENOMIC DNA]</scope>
    <source>
        <strain evidence="5 6">CBS 611.86</strain>
    </source>
</reference>
<dbReference type="OrthoDB" id="5667at2759"/>
<keyword evidence="3" id="KW-0472">Membrane</keyword>
<comment type="caution">
    <text evidence="5">The sequence shown here is derived from an EMBL/GenBank/DDBJ whole genome shotgun (WGS) entry which is preliminary data.</text>
</comment>
<sequence>MSTAETTPRGSEKQALDVPVSTDSLLTPAPDGGLEAWLVAGGASCVFFCGLGFANSFGVFQAYYMTHQLAHESPDKIAWIGSLSAFLSLLTGAIGGPLFDRYGAWILRPAAIFYVFAVMMTSLCTQYWHFMLAQGVLMGISMGLSMFPAMAAVSQFFDKNRAAALGLAISGSSIGGVVMPIALSKMLTSSTLGFGWSVRIIGFLMLPLLAFSCVTVKSRLPPRSTTLFIGAAFKESHYVIIIVGLFFVFLGMFTPLFFVPSYAVSRGMESTLAFYLLAILNAASTFGRIIPGLLADKFGPLNILGFAGLALGIIILCFNEAKSTAALVVYSIVFGFVSGTIISGASAAFAKCPKDQRDIGTYMGMGMAVSSLAALIGPPVNGALIAKYGGFFEVSILSGVMCLIGGFVVFAAKTATSQGLLGRA</sequence>
<feature type="transmembrane region" description="Helical" evidence="3">
    <location>
        <begin position="272"/>
        <end position="294"/>
    </location>
</feature>
<feature type="domain" description="Major facilitator superfamily (MFS) profile" evidence="4">
    <location>
        <begin position="38"/>
        <end position="417"/>
    </location>
</feature>
<dbReference type="CDD" id="cd17352">
    <property type="entry name" value="MFS_MCT_SLC16"/>
    <property type="match status" value="1"/>
</dbReference>
<dbReference type="Pfam" id="PF07690">
    <property type="entry name" value="MFS_1"/>
    <property type="match status" value="1"/>
</dbReference>
<feature type="transmembrane region" description="Helical" evidence="3">
    <location>
        <begin position="77"/>
        <end position="99"/>
    </location>
</feature>
<dbReference type="Proteomes" id="UP000481861">
    <property type="component" value="Unassembled WGS sequence"/>
</dbReference>
<feature type="transmembrane region" description="Helical" evidence="3">
    <location>
        <begin position="36"/>
        <end position="57"/>
    </location>
</feature>
<evidence type="ECO:0000259" key="4">
    <source>
        <dbReference type="PROSITE" id="PS50850"/>
    </source>
</evidence>
<feature type="transmembrane region" description="Helical" evidence="3">
    <location>
        <begin position="301"/>
        <end position="321"/>
    </location>
</feature>
<comment type="subcellular location">
    <subcellularLocation>
        <location evidence="1">Membrane</location>
        <topology evidence="1">Multi-pass membrane protein</topology>
    </subcellularLocation>
</comment>
<keyword evidence="3" id="KW-1133">Transmembrane helix</keyword>